<protein>
    <submittedName>
        <fullName evidence="1">Uncharacterized protein</fullName>
    </submittedName>
</protein>
<name>A0A7S2NN09_9EUKA</name>
<gene>
    <name evidence="1" type="ORF">CBRE1094_LOCUS44116</name>
</gene>
<sequence>MSERQDTTRQALPLAALLFPTLSWPPRPPSSLLLSPPRCYSPLLAASLPCSLLLSSSLLPSPPLCPTEWKQLRDINTPCLPLRGQWSTSSAHQSQRPWCIVHTLTFHITVTESLALRAT</sequence>
<dbReference type="EMBL" id="HBGU01080784">
    <property type="protein sequence ID" value="CAD9548056.1"/>
    <property type="molecule type" value="Transcribed_RNA"/>
</dbReference>
<dbReference type="AlphaFoldDB" id="A0A7S2NN09"/>
<reference evidence="1" key="1">
    <citation type="submission" date="2021-01" db="EMBL/GenBank/DDBJ databases">
        <authorList>
            <person name="Corre E."/>
            <person name="Pelletier E."/>
            <person name="Niang G."/>
            <person name="Scheremetjew M."/>
            <person name="Finn R."/>
            <person name="Kale V."/>
            <person name="Holt S."/>
            <person name="Cochrane G."/>
            <person name="Meng A."/>
            <person name="Brown T."/>
            <person name="Cohen L."/>
        </authorList>
    </citation>
    <scope>NUCLEOTIDE SEQUENCE</scope>
    <source>
        <strain evidence="1">UTEX LB 985</strain>
    </source>
</reference>
<evidence type="ECO:0000313" key="1">
    <source>
        <dbReference type="EMBL" id="CAD9548056.1"/>
    </source>
</evidence>
<proteinExistence type="predicted"/>
<organism evidence="1">
    <name type="scientific">Haptolina brevifila</name>
    <dbReference type="NCBI Taxonomy" id="156173"/>
    <lineage>
        <taxon>Eukaryota</taxon>
        <taxon>Haptista</taxon>
        <taxon>Haptophyta</taxon>
        <taxon>Prymnesiophyceae</taxon>
        <taxon>Prymnesiales</taxon>
        <taxon>Prymnesiaceae</taxon>
        <taxon>Haptolina</taxon>
    </lineage>
</organism>
<accession>A0A7S2NN09</accession>